<dbReference type="Pfam" id="PF02485">
    <property type="entry name" value="Branch"/>
    <property type="match status" value="1"/>
</dbReference>
<evidence type="ECO:0000256" key="1">
    <source>
        <dbReference type="ARBA" id="ARBA00004606"/>
    </source>
</evidence>
<evidence type="ECO:0000256" key="2">
    <source>
        <dbReference type="ARBA" id="ARBA00022676"/>
    </source>
</evidence>
<dbReference type="Proteomes" id="UP000006791">
    <property type="component" value="Chromosome 1"/>
</dbReference>
<reference evidence="6 7" key="1">
    <citation type="journal article" date="2012" name="Environ. Microbiol.">
        <title>Complete genome of Candidatus Chloracidobacterium thermophilum, a chlorophyll-based photoheterotroph belonging to the phylum Acidobacteria.</title>
        <authorList>
            <person name="Garcia Costas A.M."/>
            <person name="Liu Z."/>
            <person name="Tomsho L.P."/>
            <person name="Schuster S.C."/>
            <person name="Ward D.M."/>
            <person name="Bryant D.A."/>
        </authorList>
    </citation>
    <scope>NUCLEOTIDE SEQUENCE [LARGE SCALE GENOMIC DNA]</scope>
    <source>
        <strain evidence="6 7">B</strain>
    </source>
</reference>
<dbReference type="InterPro" id="IPR003406">
    <property type="entry name" value="Glyco_trans_14"/>
</dbReference>
<evidence type="ECO:0000256" key="5">
    <source>
        <dbReference type="ARBA" id="ARBA00023180"/>
    </source>
</evidence>
<evidence type="ECO:0008006" key="8">
    <source>
        <dbReference type="Google" id="ProtNLM"/>
    </source>
</evidence>
<keyword evidence="4" id="KW-0472">Membrane</keyword>
<dbReference type="KEGG" id="ctm:Cabther_A0869"/>
<dbReference type="EMBL" id="CP002514">
    <property type="protein sequence ID" value="AEP11626.1"/>
    <property type="molecule type" value="Genomic_DNA"/>
</dbReference>
<proteinExistence type="predicted"/>
<evidence type="ECO:0000313" key="7">
    <source>
        <dbReference type="Proteomes" id="UP000006791"/>
    </source>
</evidence>
<dbReference type="GO" id="GO:0016757">
    <property type="term" value="F:glycosyltransferase activity"/>
    <property type="evidence" value="ECO:0007669"/>
    <property type="project" value="UniProtKB-KW"/>
</dbReference>
<comment type="subcellular location">
    <subcellularLocation>
        <location evidence="1">Membrane</location>
        <topology evidence="1">Single-pass type II membrane protein</topology>
    </subcellularLocation>
</comment>
<evidence type="ECO:0000256" key="3">
    <source>
        <dbReference type="ARBA" id="ARBA00022679"/>
    </source>
</evidence>
<accession>G2LEG3</accession>
<sequence length="335" mass="39198">MHSPDFQNQPELCPWCFDGGLQPKAQKIAFSTMSFGFVILSHRAEDWDLLARLLPRLRELGDVEIVLHHDTYQSPADLSLVKRYGVRLLPPVRQTRWSHISKVFAIIRGLECLFRLPKPPRWYATLSPTCYPIKPASVIANRLNQLTADFYVDMRRVDFQSSGIELDKHVEDAVARRTIGVIPFISRRGQFYWRPLRVRRPRAVIPFGENFRLYHGSDWFVLGQRAVAYLLNLNVWEHPVVQFYLTAYPQNRSQAPSPVETVIQSLLGNASQLRGQYRNWHYIDWRGTTDWHPRLLTEQHWPELLESDALWARKLDVERSARLRQLLDTHILGKE</sequence>
<dbReference type="HOGENOM" id="CLU_032341_0_0_0"/>
<dbReference type="GO" id="GO:0016020">
    <property type="term" value="C:membrane"/>
    <property type="evidence" value="ECO:0007669"/>
    <property type="project" value="UniProtKB-SubCell"/>
</dbReference>
<organism evidence="6 7">
    <name type="scientific">Chloracidobacterium thermophilum (strain B)</name>
    <dbReference type="NCBI Taxonomy" id="981222"/>
    <lineage>
        <taxon>Bacteria</taxon>
        <taxon>Pseudomonadati</taxon>
        <taxon>Acidobacteriota</taxon>
        <taxon>Terriglobia</taxon>
        <taxon>Terriglobales</taxon>
        <taxon>Acidobacteriaceae</taxon>
        <taxon>Chloracidobacterium</taxon>
    </lineage>
</organism>
<dbReference type="AlphaFoldDB" id="G2LEG3"/>
<keyword evidence="3" id="KW-0808">Transferase</keyword>
<name>G2LEG3_CHLTF</name>
<dbReference type="STRING" id="981222.Cabther_A0869"/>
<keyword evidence="7" id="KW-1185">Reference proteome</keyword>
<keyword evidence="5" id="KW-0325">Glycoprotein</keyword>
<protein>
    <recommendedName>
        <fullName evidence="8">Core-2/I-Branching enzyme</fullName>
    </recommendedName>
</protein>
<evidence type="ECO:0000256" key="4">
    <source>
        <dbReference type="ARBA" id="ARBA00023136"/>
    </source>
</evidence>
<gene>
    <name evidence="6" type="ordered locus">Cabther_A0869</name>
</gene>
<keyword evidence="2" id="KW-0328">Glycosyltransferase</keyword>
<evidence type="ECO:0000313" key="6">
    <source>
        <dbReference type="EMBL" id="AEP11626.1"/>
    </source>
</evidence>